<comment type="caution">
    <text evidence="1">The sequence shown here is derived from an EMBL/GenBank/DDBJ whole genome shotgun (WGS) entry which is preliminary data.</text>
</comment>
<accession>A0ABQ6HVA7</accession>
<dbReference type="RefSeq" id="WP_284291417.1">
    <property type="nucleotide sequence ID" value="NZ_BSUK01000001.1"/>
</dbReference>
<keyword evidence="2" id="KW-1185">Reference proteome</keyword>
<sequence>MGTDRQERAAARRRARVERRYVLPDPELRAYDHGVGTLAVDGVVEGYLASVVGTITFPSRSPWPWFVVVWADGTKEPPFEDYGPGWDVVRELDAGFLEHHGPSVVTKRGWLGTTLREGPRRVFEFAWLPEDEAAEQWRLLRLSDADF</sequence>
<dbReference type="EMBL" id="BSUK01000001">
    <property type="protein sequence ID" value="GMA22421.1"/>
    <property type="molecule type" value="Genomic_DNA"/>
</dbReference>
<gene>
    <name evidence="1" type="ORF">GCM10025864_01800</name>
</gene>
<evidence type="ECO:0000313" key="2">
    <source>
        <dbReference type="Proteomes" id="UP001157091"/>
    </source>
</evidence>
<name>A0ABQ6HVA7_9MICO</name>
<organism evidence="1 2">
    <name type="scientific">Luteimicrobium album</name>
    <dbReference type="NCBI Taxonomy" id="1054550"/>
    <lineage>
        <taxon>Bacteria</taxon>
        <taxon>Bacillati</taxon>
        <taxon>Actinomycetota</taxon>
        <taxon>Actinomycetes</taxon>
        <taxon>Micrococcales</taxon>
        <taxon>Luteimicrobium</taxon>
    </lineage>
</organism>
<evidence type="ECO:0000313" key="1">
    <source>
        <dbReference type="EMBL" id="GMA22421.1"/>
    </source>
</evidence>
<protein>
    <submittedName>
        <fullName evidence="1">Uncharacterized protein</fullName>
    </submittedName>
</protein>
<reference evidence="2" key="1">
    <citation type="journal article" date="2019" name="Int. J. Syst. Evol. Microbiol.">
        <title>The Global Catalogue of Microorganisms (GCM) 10K type strain sequencing project: providing services to taxonomists for standard genome sequencing and annotation.</title>
        <authorList>
            <consortium name="The Broad Institute Genomics Platform"/>
            <consortium name="The Broad Institute Genome Sequencing Center for Infectious Disease"/>
            <person name="Wu L."/>
            <person name="Ma J."/>
        </authorList>
    </citation>
    <scope>NUCLEOTIDE SEQUENCE [LARGE SCALE GENOMIC DNA]</scope>
    <source>
        <strain evidence="2">NBRC 106348</strain>
    </source>
</reference>
<proteinExistence type="predicted"/>
<dbReference type="Proteomes" id="UP001157091">
    <property type="component" value="Unassembled WGS sequence"/>
</dbReference>